<proteinExistence type="predicted"/>
<dbReference type="Proteomes" id="UP001061298">
    <property type="component" value="Chromosome"/>
</dbReference>
<protein>
    <submittedName>
        <fullName evidence="1">Uncharacterized protein</fullName>
    </submittedName>
</protein>
<sequence length="51" mass="5616">MGEKENKTGITTFVMRGKEYVVALRAREDLLVPHTLPGRRGPPPAWTPPGS</sequence>
<accession>A0ABY6ED29</accession>
<gene>
    <name evidence="1" type="ORF">N8I84_40710</name>
</gene>
<organism evidence="1 2">
    <name type="scientific">Streptomyces cynarae</name>
    <dbReference type="NCBI Taxonomy" id="2981134"/>
    <lineage>
        <taxon>Bacteria</taxon>
        <taxon>Bacillati</taxon>
        <taxon>Actinomycetota</taxon>
        <taxon>Actinomycetes</taxon>
        <taxon>Kitasatosporales</taxon>
        <taxon>Streptomycetaceae</taxon>
        <taxon>Streptomyces</taxon>
    </lineage>
</organism>
<evidence type="ECO:0000313" key="1">
    <source>
        <dbReference type="EMBL" id="UXY24288.1"/>
    </source>
</evidence>
<dbReference type="RefSeq" id="WP_263234542.1">
    <property type="nucleotide sequence ID" value="NZ_CP106793.1"/>
</dbReference>
<name>A0ABY6ED29_9ACTN</name>
<dbReference type="EMBL" id="CP106793">
    <property type="protein sequence ID" value="UXY24288.1"/>
    <property type="molecule type" value="Genomic_DNA"/>
</dbReference>
<reference evidence="1" key="1">
    <citation type="submission" date="2022-10" db="EMBL/GenBank/DDBJ databases">
        <authorList>
            <person name="Mo P."/>
        </authorList>
    </citation>
    <scope>NUCLEOTIDE SEQUENCE</scope>
    <source>
        <strain evidence="1">HUAS 13-4</strain>
    </source>
</reference>
<evidence type="ECO:0000313" key="2">
    <source>
        <dbReference type="Proteomes" id="UP001061298"/>
    </source>
</evidence>
<keyword evidence="2" id="KW-1185">Reference proteome</keyword>